<dbReference type="EMBL" id="JASPKY010000050">
    <property type="protein sequence ID" value="KAK9745221.1"/>
    <property type="molecule type" value="Genomic_DNA"/>
</dbReference>
<sequence>MNNLCRFGNLALEGRKTSMACCRCSSNLRCKSVKLKRDKNSRFKRRNFENRAVLNAVPPLEVLNSILTTSIGSCGSQGCDSMNFATKATTELILPHKYEARTNPGERAYIINVFLNEQKSDRKDTADEDCLDVRIEDIDVRPDQVCMRKLTENIHKNYEEIDRILKRDLSTTKSGKVYLANELKRVWSDVFKRSKSEEVIPLKQLKEEDDYVEDNTFRDVKGSANLNDEAYEAIHPKGEEIKFPNNPPPPPPVLPTSITKNPIQAPSRNKVKEIVKNIEKTNIKPPKHNLKINKTIPTSQEIFDPDPYTDDIELEKSLVQEQINKFKSTVDTSQPEPPPTLNSSQKLRREFIEVLPPDINAENSTKIRPVIIQDRSPRIPPINLIRYQPTNTTRAIIKKHNNQETPIGNQETPIGSIGSVDEIFGSQYAFQRKSGIRERILPSPQTNLLKTGEKKLSYVCRGFGPKRFYSDECKDEKSASDCEPQNNKCESEEDVKKISSGVIGCTSKCLANRVPNEPADPDPVPEPCPQDDCDPRYKFQVKPAVPKCDIMDEIGQYVNNEKAAEEIECYYGDNGYKNLEYFKFYPTSFYDIQRHLASKRNAQPDPYAHKRLKPKILKKKGVCP</sequence>
<dbReference type="InterPro" id="IPR026193">
    <property type="entry name" value="NDUFV3"/>
</dbReference>
<proteinExistence type="predicted"/>
<dbReference type="AlphaFoldDB" id="A0AAW1MGN0"/>
<dbReference type="GO" id="GO:0045271">
    <property type="term" value="C:respiratory chain complex I"/>
    <property type="evidence" value="ECO:0007669"/>
    <property type="project" value="InterPro"/>
</dbReference>
<protein>
    <submittedName>
        <fullName evidence="1">NADH dehydrogenase [ubiquinone] flavoprotein 3, mitochondrial</fullName>
    </submittedName>
</protein>
<evidence type="ECO:0000313" key="2">
    <source>
        <dbReference type="Proteomes" id="UP001458880"/>
    </source>
</evidence>
<dbReference type="Proteomes" id="UP001458880">
    <property type="component" value="Unassembled WGS sequence"/>
</dbReference>
<gene>
    <name evidence="1" type="ORF">QE152_g7015</name>
</gene>
<dbReference type="GO" id="GO:0005739">
    <property type="term" value="C:mitochondrion"/>
    <property type="evidence" value="ECO:0007669"/>
    <property type="project" value="InterPro"/>
</dbReference>
<dbReference type="Pfam" id="PF15880">
    <property type="entry name" value="NDUFV3"/>
    <property type="match status" value="1"/>
</dbReference>
<keyword evidence="2" id="KW-1185">Reference proteome</keyword>
<reference evidence="1 2" key="1">
    <citation type="journal article" date="2024" name="BMC Genomics">
        <title>De novo assembly and annotation of Popillia japonica's genome with initial clues to its potential as an invasive pest.</title>
        <authorList>
            <person name="Cucini C."/>
            <person name="Boschi S."/>
            <person name="Funari R."/>
            <person name="Cardaioli E."/>
            <person name="Iannotti N."/>
            <person name="Marturano G."/>
            <person name="Paoli F."/>
            <person name="Bruttini M."/>
            <person name="Carapelli A."/>
            <person name="Frati F."/>
            <person name="Nardi F."/>
        </authorList>
    </citation>
    <scope>NUCLEOTIDE SEQUENCE [LARGE SCALE GENOMIC DNA]</scope>
    <source>
        <strain evidence="1">DMR45628</strain>
    </source>
</reference>
<accession>A0AAW1MGN0</accession>
<name>A0AAW1MGN0_POPJA</name>
<comment type="caution">
    <text evidence="1">The sequence shown here is derived from an EMBL/GenBank/DDBJ whole genome shotgun (WGS) entry which is preliminary data.</text>
</comment>
<evidence type="ECO:0000313" key="1">
    <source>
        <dbReference type="EMBL" id="KAK9745221.1"/>
    </source>
</evidence>
<organism evidence="1 2">
    <name type="scientific">Popillia japonica</name>
    <name type="common">Japanese beetle</name>
    <dbReference type="NCBI Taxonomy" id="7064"/>
    <lineage>
        <taxon>Eukaryota</taxon>
        <taxon>Metazoa</taxon>
        <taxon>Ecdysozoa</taxon>
        <taxon>Arthropoda</taxon>
        <taxon>Hexapoda</taxon>
        <taxon>Insecta</taxon>
        <taxon>Pterygota</taxon>
        <taxon>Neoptera</taxon>
        <taxon>Endopterygota</taxon>
        <taxon>Coleoptera</taxon>
        <taxon>Polyphaga</taxon>
        <taxon>Scarabaeiformia</taxon>
        <taxon>Scarabaeidae</taxon>
        <taxon>Rutelinae</taxon>
        <taxon>Popillia</taxon>
    </lineage>
</organism>